<dbReference type="SMART" id="SM00471">
    <property type="entry name" value="HDc"/>
    <property type="match status" value="1"/>
</dbReference>
<dbReference type="PANTHER" id="PTHR43155">
    <property type="entry name" value="CYCLIC DI-GMP PHOSPHODIESTERASE PA4108-RELATED"/>
    <property type="match status" value="1"/>
</dbReference>
<dbReference type="CDD" id="cd00077">
    <property type="entry name" value="HDc"/>
    <property type="match status" value="1"/>
</dbReference>
<reference evidence="2 3" key="1">
    <citation type="submission" date="2013-12" db="EMBL/GenBank/DDBJ databases">
        <authorList>
            <consortium name="DOE Joint Genome Institute"/>
            <person name="Muyzer G."/>
            <person name="Huntemann M."/>
            <person name="Han J."/>
            <person name="Chen A."/>
            <person name="Kyrpides N."/>
            <person name="Mavromatis K."/>
            <person name="Markowitz V."/>
            <person name="Palaniappan K."/>
            <person name="Ivanova N."/>
            <person name="Schaumberg A."/>
            <person name="Pati A."/>
            <person name="Liolios K."/>
            <person name="Nordberg H.P."/>
            <person name="Cantor M.N."/>
            <person name="Hua S.X."/>
            <person name="Woyke T."/>
        </authorList>
    </citation>
    <scope>NUCLEOTIDE SEQUENCE [LARGE SCALE GENOMIC DNA]</scope>
    <source>
        <strain evidence="2 3">ARh 1</strain>
    </source>
</reference>
<protein>
    <submittedName>
        <fullName evidence="2">Phosphodiesterase</fullName>
    </submittedName>
</protein>
<proteinExistence type="predicted"/>
<dbReference type="SUPFAM" id="SSF109604">
    <property type="entry name" value="HD-domain/PDEase-like"/>
    <property type="match status" value="1"/>
</dbReference>
<evidence type="ECO:0000313" key="3">
    <source>
        <dbReference type="Proteomes" id="UP000005289"/>
    </source>
</evidence>
<keyword evidence="3" id="KW-1185">Reference proteome</keyword>
<dbReference type="PROSITE" id="PS51832">
    <property type="entry name" value="HD_GYP"/>
    <property type="match status" value="1"/>
</dbReference>
<feature type="domain" description="HD-GYP" evidence="1">
    <location>
        <begin position="61"/>
        <end position="254"/>
    </location>
</feature>
<evidence type="ECO:0000259" key="1">
    <source>
        <dbReference type="PROSITE" id="PS51832"/>
    </source>
</evidence>
<dbReference type="HOGENOM" id="CLU_000445_92_3_6"/>
<dbReference type="InterPro" id="IPR006675">
    <property type="entry name" value="HDIG_dom"/>
</dbReference>
<dbReference type="STRING" id="713585.THITH_00990"/>
<name>W0DJA7_9GAMM</name>
<organism evidence="2 3">
    <name type="scientific">Thioalkalivibrio paradoxus ARh 1</name>
    <dbReference type="NCBI Taxonomy" id="713585"/>
    <lineage>
        <taxon>Bacteria</taxon>
        <taxon>Pseudomonadati</taxon>
        <taxon>Pseudomonadota</taxon>
        <taxon>Gammaproteobacteria</taxon>
        <taxon>Chromatiales</taxon>
        <taxon>Ectothiorhodospiraceae</taxon>
        <taxon>Thioalkalivibrio</taxon>
    </lineage>
</organism>
<dbReference type="Gene3D" id="1.10.3210.10">
    <property type="entry name" value="Hypothetical protein af1432"/>
    <property type="match status" value="1"/>
</dbReference>
<dbReference type="KEGG" id="tti:THITH_00990"/>
<dbReference type="EMBL" id="CP007029">
    <property type="protein sequence ID" value="AHE97088.1"/>
    <property type="molecule type" value="Genomic_DNA"/>
</dbReference>
<dbReference type="NCBIfam" id="TIGR00277">
    <property type="entry name" value="HDIG"/>
    <property type="match status" value="1"/>
</dbReference>
<dbReference type="Proteomes" id="UP000005289">
    <property type="component" value="Chromosome"/>
</dbReference>
<evidence type="ECO:0000313" key="2">
    <source>
        <dbReference type="EMBL" id="AHE97088.1"/>
    </source>
</evidence>
<accession>W0DJA7</accession>
<sequence length="254" mass="28220">MILPLRLQDRPLGRLLVFADDHHAFSEIEDVRVMVEMAGDLTYGLDTLQAREQHLKARHALEHSLERTIEAIATTLEFRDPYTAGHQKRATRIAEAIAHEIGLDEHRLKGLFVAGTIHDIGKISVPVEILSRPGKLSVAEFEIIKGHAIAGYDIVKGIDFPWPVPQIIRQHHERLDGSGYPDGLSGNDILLEARILAVADVVEAISSHRPYRPALGLSAAVEEIRTHRGTRFDARVVDACLKLIDAGRLPLAEY</sequence>
<dbReference type="AlphaFoldDB" id="W0DJA7"/>
<gene>
    <name evidence="2" type="ORF">THITH_00990</name>
</gene>
<dbReference type="InterPro" id="IPR037522">
    <property type="entry name" value="HD_GYP_dom"/>
</dbReference>
<dbReference type="Pfam" id="PF13487">
    <property type="entry name" value="HD_5"/>
    <property type="match status" value="1"/>
</dbReference>
<dbReference type="GO" id="GO:0008081">
    <property type="term" value="F:phosphoric diester hydrolase activity"/>
    <property type="evidence" value="ECO:0007669"/>
    <property type="project" value="UniProtKB-ARBA"/>
</dbReference>
<dbReference type="InterPro" id="IPR003607">
    <property type="entry name" value="HD/PDEase_dom"/>
</dbReference>
<dbReference type="PANTHER" id="PTHR43155:SF2">
    <property type="entry name" value="CYCLIC DI-GMP PHOSPHODIESTERASE PA4108"/>
    <property type="match status" value="1"/>
</dbReference>